<keyword evidence="2" id="KW-1185">Reference proteome</keyword>
<gene>
    <name evidence="1" type="ORF">QE152_g5297</name>
</gene>
<sequence>MSERFFDDPVSNGMIPFQIIATTSFADMSERFFDDPVSTYGFHNFLPDALEYLRENDDIVIAPPDVDNLTDEEELDADDLLNVGIPNDVAGVGIRIQIMETFPHEDHWDSSDDELLGENGSCLSLME</sequence>
<name>A0AAW1MMU4_POPJA</name>
<evidence type="ECO:0000313" key="2">
    <source>
        <dbReference type="Proteomes" id="UP001458880"/>
    </source>
</evidence>
<protein>
    <submittedName>
        <fullName evidence="1">Uncharacterized protein</fullName>
    </submittedName>
</protein>
<evidence type="ECO:0000313" key="1">
    <source>
        <dbReference type="EMBL" id="KAK9747478.1"/>
    </source>
</evidence>
<dbReference type="AlphaFoldDB" id="A0AAW1MMU4"/>
<dbReference type="EMBL" id="JASPKY010000030">
    <property type="protein sequence ID" value="KAK9747478.1"/>
    <property type="molecule type" value="Genomic_DNA"/>
</dbReference>
<accession>A0AAW1MMU4</accession>
<comment type="caution">
    <text evidence="1">The sequence shown here is derived from an EMBL/GenBank/DDBJ whole genome shotgun (WGS) entry which is preliminary data.</text>
</comment>
<dbReference type="Proteomes" id="UP001458880">
    <property type="component" value="Unassembled WGS sequence"/>
</dbReference>
<reference evidence="1 2" key="1">
    <citation type="journal article" date="2024" name="BMC Genomics">
        <title>De novo assembly and annotation of Popillia japonica's genome with initial clues to its potential as an invasive pest.</title>
        <authorList>
            <person name="Cucini C."/>
            <person name="Boschi S."/>
            <person name="Funari R."/>
            <person name="Cardaioli E."/>
            <person name="Iannotti N."/>
            <person name="Marturano G."/>
            <person name="Paoli F."/>
            <person name="Bruttini M."/>
            <person name="Carapelli A."/>
            <person name="Frati F."/>
            <person name="Nardi F."/>
        </authorList>
    </citation>
    <scope>NUCLEOTIDE SEQUENCE [LARGE SCALE GENOMIC DNA]</scope>
    <source>
        <strain evidence="1">DMR45628</strain>
    </source>
</reference>
<organism evidence="1 2">
    <name type="scientific">Popillia japonica</name>
    <name type="common">Japanese beetle</name>
    <dbReference type="NCBI Taxonomy" id="7064"/>
    <lineage>
        <taxon>Eukaryota</taxon>
        <taxon>Metazoa</taxon>
        <taxon>Ecdysozoa</taxon>
        <taxon>Arthropoda</taxon>
        <taxon>Hexapoda</taxon>
        <taxon>Insecta</taxon>
        <taxon>Pterygota</taxon>
        <taxon>Neoptera</taxon>
        <taxon>Endopterygota</taxon>
        <taxon>Coleoptera</taxon>
        <taxon>Polyphaga</taxon>
        <taxon>Scarabaeiformia</taxon>
        <taxon>Scarabaeidae</taxon>
        <taxon>Rutelinae</taxon>
        <taxon>Popillia</taxon>
    </lineage>
</organism>
<proteinExistence type="predicted"/>